<evidence type="ECO:0000313" key="1">
    <source>
        <dbReference type="EMBL" id="SGY14493.1"/>
    </source>
</evidence>
<name>A0A2X0LQW8_9BASI</name>
<accession>A0A2X0LQW8</accession>
<keyword evidence="2" id="KW-1185">Reference proteome</keyword>
<organism evidence="1 2">
    <name type="scientific">Microbotryum silenes-dioicae</name>
    <dbReference type="NCBI Taxonomy" id="796604"/>
    <lineage>
        <taxon>Eukaryota</taxon>
        <taxon>Fungi</taxon>
        <taxon>Dikarya</taxon>
        <taxon>Basidiomycota</taxon>
        <taxon>Pucciniomycotina</taxon>
        <taxon>Microbotryomycetes</taxon>
        <taxon>Microbotryales</taxon>
        <taxon>Microbotryaceae</taxon>
        <taxon>Microbotryum</taxon>
    </lineage>
</organism>
<dbReference type="EMBL" id="FQNC01000012">
    <property type="protein sequence ID" value="SGY14493.1"/>
    <property type="molecule type" value="Genomic_DNA"/>
</dbReference>
<protein>
    <submittedName>
        <fullName evidence="1">BQ5605_C010g06203 protein</fullName>
    </submittedName>
</protein>
<dbReference type="AlphaFoldDB" id="A0A2X0LQW8"/>
<dbReference type="Proteomes" id="UP000249464">
    <property type="component" value="Unassembled WGS sequence"/>
</dbReference>
<sequence length="80" mass="9349">MKRTNRVPRKKSAQSFVSELALSRYECKHRCPASQQDVRTLNLVLKPMLITVHRDARQFVQLYHFDQSLPNSASLIQPRI</sequence>
<reference evidence="1 2" key="1">
    <citation type="submission" date="2016-11" db="EMBL/GenBank/DDBJ databases">
        <authorList>
            <person name="Jaros S."/>
            <person name="Januszkiewicz K."/>
            <person name="Wedrychowicz H."/>
        </authorList>
    </citation>
    <scope>NUCLEOTIDE SEQUENCE [LARGE SCALE GENOMIC DNA]</scope>
</reference>
<evidence type="ECO:0000313" key="2">
    <source>
        <dbReference type="Proteomes" id="UP000249464"/>
    </source>
</evidence>
<proteinExistence type="predicted"/>
<gene>
    <name evidence="1" type="primary">BQ5605_C010g06203</name>
    <name evidence="1" type="ORF">BQ5605_C010G06203</name>
</gene>